<evidence type="ECO:0000256" key="5">
    <source>
        <dbReference type="ARBA" id="ARBA00022989"/>
    </source>
</evidence>
<sequence>MDIVRSLSDQKHVQRFQQVCGLEFQNDRNLSKQHYTIKYSLPYYLAAVGAFMGDEIFYLTFYPFVIWNMDSVLGRQTVWVWTLVMYLGQATKDYLKVPRPRSPPVIHLETHHLNEFSLPSTHAMAGTAMPVVMAYLLLLRYEFPVWLAISCVPIWTVLTCLSRLYLGVHTILDVLCGIVYALVIMAVTMPYLSEVDIFFQSHPLSPFVVWIICLAAVTVCYPAQGKDVAKGSGVRIVAIYMGFSTGMWMNYQFGLSTIPETSLPYHIMTPSLNWVIYSLLRFVFGAVLLAVVKLVLQKLTVRYFSYLANLETPNKLHPSVETSYIISTYSVVGFCLTSVIPYMFQYIGISRSAQSEIF</sequence>
<dbReference type="SMART" id="SM00014">
    <property type="entry name" value="acidPPc"/>
    <property type="match status" value="1"/>
</dbReference>
<evidence type="ECO:0000259" key="9">
    <source>
        <dbReference type="SMART" id="SM00014"/>
    </source>
</evidence>
<dbReference type="RefSeq" id="XP_009048466.1">
    <property type="nucleotide sequence ID" value="XM_009050218.1"/>
</dbReference>
<keyword evidence="3" id="KW-0378">Hydrolase</keyword>
<dbReference type="Gene3D" id="1.20.144.10">
    <property type="entry name" value="Phosphatidic acid phosphatase type 2/haloperoxidase"/>
    <property type="match status" value="1"/>
</dbReference>
<keyword evidence="5 8" id="KW-1133">Transmembrane helix</keyword>
<dbReference type="HOGENOM" id="CLU_043042_0_0_1"/>
<keyword evidence="11" id="KW-1185">Reference proteome</keyword>
<evidence type="ECO:0000313" key="10">
    <source>
        <dbReference type="EMBL" id="ESP00838.1"/>
    </source>
</evidence>
<dbReference type="EMBL" id="KB200650">
    <property type="protein sequence ID" value="ESP00838.1"/>
    <property type="molecule type" value="Genomic_DNA"/>
</dbReference>
<comment type="similarity">
    <text evidence="7">Belongs to the type 2 lipid phosphate phosphatase family.</text>
</comment>
<dbReference type="STRING" id="225164.V4AU84"/>
<dbReference type="KEGG" id="lgi:LOTGIDRAFT_140415"/>
<proteinExistence type="inferred from homology"/>
<keyword evidence="4" id="KW-0256">Endoplasmic reticulum</keyword>
<feature type="transmembrane region" description="Helical" evidence="8">
    <location>
        <begin position="171"/>
        <end position="192"/>
    </location>
</feature>
<evidence type="ECO:0000256" key="7">
    <source>
        <dbReference type="ARBA" id="ARBA00038324"/>
    </source>
</evidence>
<evidence type="ECO:0000313" key="11">
    <source>
        <dbReference type="Proteomes" id="UP000030746"/>
    </source>
</evidence>
<evidence type="ECO:0000256" key="3">
    <source>
        <dbReference type="ARBA" id="ARBA00022801"/>
    </source>
</evidence>
<feature type="transmembrane region" description="Helical" evidence="8">
    <location>
        <begin position="324"/>
        <end position="344"/>
    </location>
</feature>
<gene>
    <name evidence="10" type="ORF">LOTGIDRAFT_140415</name>
</gene>
<organism evidence="10 11">
    <name type="scientific">Lottia gigantea</name>
    <name type="common">Giant owl limpet</name>
    <dbReference type="NCBI Taxonomy" id="225164"/>
    <lineage>
        <taxon>Eukaryota</taxon>
        <taxon>Metazoa</taxon>
        <taxon>Spiralia</taxon>
        <taxon>Lophotrochozoa</taxon>
        <taxon>Mollusca</taxon>
        <taxon>Gastropoda</taxon>
        <taxon>Patellogastropoda</taxon>
        <taxon>Lottioidea</taxon>
        <taxon>Lottiidae</taxon>
        <taxon>Lottia</taxon>
    </lineage>
</organism>
<reference evidence="10 11" key="1">
    <citation type="journal article" date="2013" name="Nature">
        <title>Insights into bilaterian evolution from three spiralian genomes.</title>
        <authorList>
            <person name="Simakov O."/>
            <person name="Marletaz F."/>
            <person name="Cho S.J."/>
            <person name="Edsinger-Gonzales E."/>
            <person name="Havlak P."/>
            <person name="Hellsten U."/>
            <person name="Kuo D.H."/>
            <person name="Larsson T."/>
            <person name="Lv J."/>
            <person name="Arendt D."/>
            <person name="Savage R."/>
            <person name="Osoegawa K."/>
            <person name="de Jong P."/>
            <person name="Grimwood J."/>
            <person name="Chapman J.A."/>
            <person name="Shapiro H."/>
            <person name="Aerts A."/>
            <person name="Otillar R.P."/>
            <person name="Terry A.Y."/>
            <person name="Boore J.L."/>
            <person name="Grigoriev I.V."/>
            <person name="Lindberg D.R."/>
            <person name="Seaver E.C."/>
            <person name="Weisblat D.A."/>
            <person name="Putnam N.H."/>
            <person name="Rokhsar D.S."/>
        </authorList>
    </citation>
    <scope>NUCLEOTIDE SEQUENCE [LARGE SCALE GENOMIC DNA]</scope>
</reference>
<dbReference type="GO" id="GO:0006670">
    <property type="term" value="P:sphingosine metabolic process"/>
    <property type="evidence" value="ECO:0007669"/>
    <property type="project" value="TreeGrafter"/>
</dbReference>
<name>V4AU84_LOTGI</name>
<evidence type="ECO:0000256" key="4">
    <source>
        <dbReference type="ARBA" id="ARBA00022824"/>
    </source>
</evidence>
<evidence type="ECO:0000256" key="2">
    <source>
        <dbReference type="ARBA" id="ARBA00022692"/>
    </source>
</evidence>
<dbReference type="SUPFAM" id="SSF48317">
    <property type="entry name" value="Acid phosphatase/Vanadium-dependent haloperoxidase"/>
    <property type="match status" value="1"/>
</dbReference>
<dbReference type="InterPro" id="IPR000326">
    <property type="entry name" value="PAP2/HPO"/>
</dbReference>
<dbReference type="OMA" id="MALIWPW"/>
<accession>V4AU84</accession>
<dbReference type="Pfam" id="PF01569">
    <property type="entry name" value="PAP2"/>
    <property type="match status" value="1"/>
</dbReference>
<dbReference type="AlphaFoldDB" id="V4AU84"/>
<dbReference type="GeneID" id="20234310"/>
<feature type="transmembrane region" description="Helical" evidence="8">
    <location>
        <begin position="143"/>
        <end position="164"/>
    </location>
</feature>
<evidence type="ECO:0000256" key="6">
    <source>
        <dbReference type="ARBA" id="ARBA00023136"/>
    </source>
</evidence>
<keyword evidence="2 8" id="KW-0812">Transmembrane</keyword>
<feature type="domain" description="Phosphatidic acid phosphatase type 2/haloperoxidase" evidence="9">
    <location>
        <begin position="73"/>
        <end position="189"/>
    </location>
</feature>
<dbReference type="PANTHER" id="PTHR14969">
    <property type="entry name" value="SPHINGOSINE-1-PHOSPHATE PHOSPHOHYDROLASE"/>
    <property type="match status" value="1"/>
</dbReference>
<dbReference type="Proteomes" id="UP000030746">
    <property type="component" value="Unassembled WGS sequence"/>
</dbReference>
<dbReference type="GO" id="GO:0042392">
    <property type="term" value="F:sphingosine-1-phosphate phosphatase activity"/>
    <property type="evidence" value="ECO:0007669"/>
    <property type="project" value="TreeGrafter"/>
</dbReference>
<feature type="transmembrane region" description="Helical" evidence="8">
    <location>
        <begin position="233"/>
        <end position="254"/>
    </location>
</feature>
<comment type="subcellular location">
    <subcellularLocation>
        <location evidence="1">Endoplasmic reticulum membrane</location>
        <topology evidence="1">Multi-pass membrane protein</topology>
    </subcellularLocation>
</comment>
<dbReference type="InterPro" id="IPR036938">
    <property type="entry name" value="PAP2/HPO_sf"/>
</dbReference>
<evidence type="ECO:0000256" key="1">
    <source>
        <dbReference type="ARBA" id="ARBA00004477"/>
    </source>
</evidence>
<feature type="transmembrane region" description="Helical" evidence="8">
    <location>
        <begin position="274"/>
        <end position="296"/>
    </location>
</feature>
<dbReference type="GO" id="GO:0005789">
    <property type="term" value="C:endoplasmic reticulum membrane"/>
    <property type="evidence" value="ECO:0007669"/>
    <property type="project" value="UniProtKB-SubCell"/>
</dbReference>
<protein>
    <recommendedName>
        <fullName evidence="9">Phosphatidic acid phosphatase type 2/haloperoxidase domain-containing protein</fullName>
    </recommendedName>
</protein>
<feature type="transmembrane region" description="Helical" evidence="8">
    <location>
        <begin position="41"/>
        <end position="66"/>
    </location>
</feature>
<feature type="transmembrane region" description="Helical" evidence="8">
    <location>
        <begin position="204"/>
        <end position="221"/>
    </location>
</feature>
<evidence type="ECO:0000256" key="8">
    <source>
        <dbReference type="SAM" id="Phobius"/>
    </source>
</evidence>
<keyword evidence="6 8" id="KW-0472">Membrane</keyword>
<dbReference type="PANTHER" id="PTHR14969:SF28">
    <property type="entry name" value="DIHYDROSPHINGOSINE 1-PHOSPHATE PHOSPHATASE LCB3-RELATED"/>
    <property type="match status" value="1"/>
</dbReference>
<dbReference type="OrthoDB" id="301434at2759"/>
<dbReference type="CTD" id="20234310"/>